<feature type="domain" description="Glycosyl transferase family 51" evidence="19">
    <location>
        <begin position="62"/>
        <end position="236"/>
    </location>
</feature>
<proteinExistence type="inferred from homology"/>
<evidence type="ECO:0000256" key="4">
    <source>
        <dbReference type="ARBA" id="ARBA00022475"/>
    </source>
</evidence>
<dbReference type="NCBIfam" id="TIGR02074">
    <property type="entry name" value="PBP_1a_fam"/>
    <property type="match status" value="1"/>
</dbReference>
<comment type="similarity">
    <text evidence="3">In the N-terminal section; belongs to the glycosyltransferase 51 family.</text>
</comment>
<dbReference type="GO" id="GO:0008658">
    <property type="term" value="F:penicillin binding"/>
    <property type="evidence" value="ECO:0007669"/>
    <property type="project" value="InterPro"/>
</dbReference>
<keyword evidence="9" id="KW-0378">Hydrolase</keyword>
<evidence type="ECO:0000256" key="15">
    <source>
        <dbReference type="ARBA" id="ARBA00034000"/>
    </source>
</evidence>
<dbReference type="EMBL" id="VNJK01000008">
    <property type="protein sequence ID" value="TVX85251.1"/>
    <property type="molecule type" value="Genomic_DNA"/>
</dbReference>
<dbReference type="Pfam" id="PF00905">
    <property type="entry name" value="Transpeptidase"/>
    <property type="match status" value="1"/>
</dbReference>
<dbReference type="Pfam" id="PF00912">
    <property type="entry name" value="Transgly"/>
    <property type="match status" value="1"/>
</dbReference>
<name>A0A559IC39_9BACL</name>
<reference evidence="20 21" key="1">
    <citation type="submission" date="2019-07" db="EMBL/GenBank/DDBJ databases">
        <authorList>
            <person name="Kim J."/>
        </authorList>
    </citation>
    <scope>NUCLEOTIDE SEQUENCE [LARGE SCALE GENOMIC DNA]</scope>
    <source>
        <strain evidence="20 21">N4</strain>
    </source>
</reference>
<dbReference type="InterPro" id="IPR001460">
    <property type="entry name" value="PCN-bd_Tpept"/>
</dbReference>
<dbReference type="Gene3D" id="1.10.3810.10">
    <property type="entry name" value="Biosynthetic peptidoglycan transglycosylase-like"/>
    <property type="match status" value="1"/>
</dbReference>
<dbReference type="Proteomes" id="UP000318102">
    <property type="component" value="Unassembled WGS sequence"/>
</dbReference>
<evidence type="ECO:0000256" key="13">
    <source>
        <dbReference type="ARBA" id="ARBA00023268"/>
    </source>
</evidence>
<protein>
    <submittedName>
        <fullName evidence="20">PBP1A family penicillin-binding protein</fullName>
    </submittedName>
</protein>
<evidence type="ECO:0000256" key="8">
    <source>
        <dbReference type="ARBA" id="ARBA00022679"/>
    </source>
</evidence>
<dbReference type="InterPro" id="IPR023346">
    <property type="entry name" value="Lysozyme-like_dom_sf"/>
</dbReference>
<evidence type="ECO:0000256" key="17">
    <source>
        <dbReference type="SAM" id="Phobius"/>
    </source>
</evidence>
<evidence type="ECO:0000256" key="5">
    <source>
        <dbReference type="ARBA" id="ARBA00022645"/>
    </source>
</evidence>
<keyword evidence="14" id="KW-0961">Cell wall biogenesis/degradation</keyword>
<dbReference type="InterPro" id="IPR036950">
    <property type="entry name" value="PBP_transglycosylase"/>
</dbReference>
<comment type="similarity">
    <text evidence="2">In the C-terminal section; belongs to the transpeptidase family.</text>
</comment>
<evidence type="ECO:0000313" key="20">
    <source>
        <dbReference type="EMBL" id="TVX85251.1"/>
    </source>
</evidence>
<dbReference type="GO" id="GO:0009002">
    <property type="term" value="F:serine-type D-Ala-D-Ala carboxypeptidase activity"/>
    <property type="evidence" value="ECO:0007669"/>
    <property type="project" value="UniProtKB-EC"/>
</dbReference>
<dbReference type="InterPro" id="IPR012338">
    <property type="entry name" value="Beta-lactam/transpept-like"/>
</dbReference>
<feature type="domain" description="Penicillin-binding protein transpeptidase" evidence="18">
    <location>
        <begin position="326"/>
        <end position="595"/>
    </location>
</feature>
<keyword evidence="12 17" id="KW-0472">Membrane</keyword>
<dbReference type="AlphaFoldDB" id="A0A559IC39"/>
<dbReference type="GO" id="GO:0005886">
    <property type="term" value="C:plasma membrane"/>
    <property type="evidence" value="ECO:0007669"/>
    <property type="project" value="UniProtKB-SubCell"/>
</dbReference>
<evidence type="ECO:0000256" key="6">
    <source>
        <dbReference type="ARBA" id="ARBA00022670"/>
    </source>
</evidence>
<comment type="caution">
    <text evidence="20">The sequence shown here is derived from an EMBL/GenBank/DDBJ whole genome shotgun (WGS) entry which is preliminary data.</text>
</comment>
<dbReference type="GO" id="GO:0008955">
    <property type="term" value="F:peptidoglycan glycosyltransferase activity"/>
    <property type="evidence" value="ECO:0007669"/>
    <property type="project" value="UniProtKB-EC"/>
</dbReference>
<feature type="transmembrane region" description="Helical" evidence="17">
    <location>
        <begin position="16"/>
        <end position="41"/>
    </location>
</feature>
<keyword evidence="11" id="KW-0573">Peptidoglycan synthesis</keyword>
<dbReference type="OrthoDB" id="9766909at2"/>
<dbReference type="Gene3D" id="3.40.710.10">
    <property type="entry name" value="DD-peptidase/beta-lactamase superfamily"/>
    <property type="match status" value="1"/>
</dbReference>
<gene>
    <name evidence="20" type="ORF">FPZ44_25350</name>
</gene>
<evidence type="ECO:0000256" key="2">
    <source>
        <dbReference type="ARBA" id="ARBA00007090"/>
    </source>
</evidence>
<comment type="catalytic activity">
    <reaction evidence="15">
        <text>Preferential cleavage: (Ac)2-L-Lys-D-Ala-|-D-Ala. Also transpeptidation of peptidyl-alanyl moieties that are N-acyl substituents of D-alanine.</text>
        <dbReference type="EC" id="3.4.16.4"/>
    </reaction>
</comment>
<comment type="catalytic activity">
    <reaction evidence="16">
        <text>[GlcNAc-(1-&gt;4)-Mur2Ac(oyl-L-Ala-gamma-D-Glu-L-Lys-D-Ala-D-Ala)](n)-di-trans,octa-cis-undecaprenyl diphosphate + beta-D-GlcNAc-(1-&gt;4)-Mur2Ac(oyl-L-Ala-gamma-D-Glu-L-Lys-D-Ala-D-Ala)-di-trans,octa-cis-undecaprenyl diphosphate = [GlcNAc-(1-&gt;4)-Mur2Ac(oyl-L-Ala-gamma-D-Glu-L-Lys-D-Ala-D-Ala)](n+1)-di-trans,octa-cis-undecaprenyl diphosphate + di-trans,octa-cis-undecaprenyl diphosphate + H(+)</text>
        <dbReference type="Rhea" id="RHEA:23708"/>
        <dbReference type="Rhea" id="RHEA-COMP:9602"/>
        <dbReference type="Rhea" id="RHEA-COMP:9603"/>
        <dbReference type="ChEBI" id="CHEBI:15378"/>
        <dbReference type="ChEBI" id="CHEBI:58405"/>
        <dbReference type="ChEBI" id="CHEBI:60033"/>
        <dbReference type="ChEBI" id="CHEBI:78435"/>
        <dbReference type="EC" id="2.4.99.28"/>
    </reaction>
</comment>
<evidence type="ECO:0000259" key="18">
    <source>
        <dbReference type="Pfam" id="PF00905"/>
    </source>
</evidence>
<dbReference type="GO" id="GO:0006508">
    <property type="term" value="P:proteolysis"/>
    <property type="evidence" value="ECO:0007669"/>
    <property type="project" value="UniProtKB-KW"/>
</dbReference>
<dbReference type="PANTHER" id="PTHR32282:SF11">
    <property type="entry name" value="PENICILLIN-BINDING PROTEIN 1B"/>
    <property type="match status" value="1"/>
</dbReference>
<keyword evidence="10" id="KW-0133">Cell shape</keyword>
<evidence type="ECO:0000256" key="3">
    <source>
        <dbReference type="ARBA" id="ARBA00007739"/>
    </source>
</evidence>
<organism evidence="20 21">
    <name type="scientific">Paenibacillus agilis</name>
    <dbReference type="NCBI Taxonomy" id="3020863"/>
    <lineage>
        <taxon>Bacteria</taxon>
        <taxon>Bacillati</taxon>
        <taxon>Bacillota</taxon>
        <taxon>Bacilli</taxon>
        <taxon>Bacillales</taxon>
        <taxon>Paenibacillaceae</taxon>
        <taxon>Paenibacillus</taxon>
    </lineage>
</organism>
<keyword evidence="13" id="KW-0511">Multifunctional enzyme</keyword>
<evidence type="ECO:0000256" key="10">
    <source>
        <dbReference type="ARBA" id="ARBA00022960"/>
    </source>
</evidence>
<evidence type="ECO:0000256" key="12">
    <source>
        <dbReference type="ARBA" id="ARBA00023136"/>
    </source>
</evidence>
<evidence type="ECO:0000256" key="14">
    <source>
        <dbReference type="ARBA" id="ARBA00023316"/>
    </source>
</evidence>
<keyword evidence="17" id="KW-0812">Transmembrane</keyword>
<keyword evidence="5" id="KW-0121">Carboxypeptidase</keyword>
<keyword evidence="7" id="KW-0328">Glycosyltransferase</keyword>
<evidence type="ECO:0000256" key="11">
    <source>
        <dbReference type="ARBA" id="ARBA00022984"/>
    </source>
</evidence>
<evidence type="ECO:0000256" key="9">
    <source>
        <dbReference type="ARBA" id="ARBA00022801"/>
    </source>
</evidence>
<dbReference type="GO" id="GO:0009252">
    <property type="term" value="P:peptidoglycan biosynthetic process"/>
    <property type="evidence" value="ECO:0007669"/>
    <property type="project" value="UniProtKB-KW"/>
</dbReference>
<dbReference type="GO" id="GO:0071555">
    <property type="term" value="P:cell wall organization"/>
    <property type="evidence" value="ECO:0007669"/>
    <property type="project" value="UniProtKB-KW"/>
</dbReference>
<dbReference type="PANTHER" id="PTHR32282">
    <property type="entry name" value="BINDING PROTEIN TRANSPEPTIDASE, PUTATIVE-RELATED"/>
    <property type="match status" value="1"/>
</dbReference>
<accession>A0A559IC39</accession>
<keyword evidence="4" id="KW-1003">Cell membrane</keyword>
<comment type="subcellular location">
    <subcellularLocation>
        <location evidence="1">Cell membrane</location>
    </subcellularLocation>
</comment>
<dbReference type="RefSeq" id="WP_144995301.1">
    <property type="nucleotide sequence ID" value="NZ_VNJK01000008.1"/>
</dbReference>
<keyword evidence="21" id="KW-1185">Reference proteome</keyword>
<dbReference type="GO" id="GO:0030288">
    <property type="term" value="C:outer membrane-bounded periplasmic space"/>
    <property type="evidence" value="ECO:0007669"/>
    <property type="project" value="TreeGrafter"/>
</dbReference>
<dbReference type="GO" id="GO:0008360">
    <property type="term" value="P:regulation of cell shape"/>
    <property type="evidence" value="ECO:0007669"/>
    <property type="project" value="UniProtKB-KW"/>
</dbReference>
<dbReference type="InterPro" id="IPR001264">
    <property type="entry name" value="Glyco_trans_51"/>
</dbReference>
<keyword evidence="6" id="KW-0645">Protease</keyword>
<keyword evidence="8" id="KW-0808">Transferase</keyword>
<evidence type="ECO:0000259" key="19">
    <source>
        <dbReference type="Pfam" id="PF00912"/>
    </source>
</evidence>
<dbReference type="InterPro" id="IPR050396">
    <property type="entry name" value="Glycosyltr_51/Transpeptidase"/>
</dbReference>
<evidence type="ECO:0000256" key="16">
    <source>
        <dbReference type="ARBA" id="ARBA00049902"/>
    </source>
</evidence>
<dbReference type="SUPFAM" id="SSF53955">
    <property type="entry name" value="Lysozyme-like"/>
    <property type="match status" value="1"/>
</dbReference>
<keyword evidence="17" id="KW-1133">Transmembrane helix</keyword>
<dbReference type="FunFam" id="1.10.3810.10:FF:000001">
    <property type="entry name" value="Penicillin-binding protein 1A"/>
    <property type="match status" value="1"/>
</dbReference>
<evidence type="ECO:0000256" key="1">
    <source>
        <dbReference type="ARBA" id="ARBA00004236"/>
    </source>
</evidence>
<sequence length="686" mass="76369">MAVTTQRKIKNRWLRWLLTGFITLFVLGLGTTVTVIGYLYMTDLPPSQIQQDSELLDREGKPVAMLTSGSMQRQSVKIDQISRYVIQGTIATEDRNFYHHWGVDARGIARATLVNLEHMSTKQGASTLTQQLARNLYLSHERTWKRKLKEALLALQLEMKYNKDEILALYLNNVYYGHGSYGIEAASQMYFGKSARKLSLAESAMLVGIPRGPSYYSPWLNMKNAKDRQQVILRGMVELGQITDTQAKEAYDEVLAFRSRTDRSELLVAPFFRDYVKKELNALGISEATLATGGLRIYTTLDRQVQAAAEAAIAKHVPEEGDLQAAMVAIDPRSGDVKAMIGGKDYRTNQYNRVFAETRQPGSSFKPIVYLAALEKKAITAATRFVSQPTSFTYDEGRKVYKPNNYGDKYYGDIMLRQAIAASDNIYAVNTLMQVGAEQVVNMAERLGIQNGLKPLPSLALGTFPVSPFQMATAYAVLSNEGRQVTPRTVLAVTDAGGRLLYEAPTPVEKQVVLPEEAYILTNLMESVFEAGGTGNRVSTLIKRPVAGKTGTTDSDSWIVGYTPELATAVWVGYDKGKKITQSDARRSAPIFAQFTEKALANVPPKLFPVPDNIVSTYIDPNTGKLAGAGCSAKQLETFVRGTEPKEICNEHDQQQVDKSKSETVLPEAEAKKKSWWQHFKRWWSE</sequence>
<dbReference type="SUPFAM" id="SSF56601">
    <property type="entry name" value="beta-lactamase/transpeptidase-like"/>
    <property type="match status" value="1"/>
</dbReference>
<evidence type="ECO:0000256" key="7">
    <source>
        <dbReference type="ARBA" id="ARBA00022676"/>
    </source>
</evidence>
<evidence type="ECO:0000313" key="21">
    <source>
        <dbReference type="Proteomes" id="UP000318102"/>
    </source>
</evidence>